<keyword evidence="1" id="KW-1133">Transmembrane helix</keyword>
<keyword evidence="1" id="KW-0812">Transmembrane</keyword>
<reference evidence="2" key="1">
    <citation type="submission" date="2014-11" db="EMBL/GenBank/DDBJ databases">
        <authorList>
            <person name="Amaro Gonzalez C."/>
        </authorList>
    </citation>
    <scope>NUCLEOTIDE SEQUENCE</scope>
</reference>
<organism evidence="2">
    <name type="scientific">Anguilla anguilla</name>
    <name type="common">European freshwater eel</name>
    <name type="synonym">Muraena anguilla</name>
    <dbReference type="NCBI Taxonomy" id="7936"/>
    <lineage>
        <taxon>Eukaryota</taxon>
        <taxon>Metazoa</taxon>
        <taxon>Chordata</taxon>
        <taxon>Craniata</taxon>
        <taxon>Vertebrata</taxon>
        <taxon>Euteleostomi</taxon>
        <taxon>Actinopterygii</taxon>
        <taxon>Neopterygii</taxon>
        <taxon>Teleostei</taxon>
        <taxon>Anguilliformes</taxon>
        <taxon>Anguillidae</taxon>
        <taxon>Anguilla</taxon>
    </lineage>
</organism>
<keyword evidence="1" id="KW-0472">Membrane</keyword>
<accession>A0A0E9WVD0</accession>
<dbReference type="AlphaFoldDB" id="A0A0E9WVD0"/>
<sequence length="195" mass="22778">MFIFERKKYIYNKLKRKRLYVASSGAWLLVWRGGQDLLTQPSTKEKGNSEVDNWSVRQPGQKHSLLEDNLIYKAIFKKISTVIQNNKGLITVLFPVTQCKNLIITVLNHFIVSNSLLSCFFFCCFVFFTYCIFLFFVVMKSVCGTCWIQIFLHACVCVCPYINRTRKKQCKCTKKAHSPNCNLIWQKISYINCTH</sequence>
<evidence type="ECO:0000256" key="1">
    <source>
        <dbReference type="SAM" id="Phobius"/>
    </source>
</evidence>
<protein>
    <submittedName>
        <fullName evidence="2">Uncharacterized protein</fullName>
    </submittedName>
</protein>
<reference evidence="2" key="2">
    <citation type="journal article" date="2015" name="Fish Shellfish Immunol.">
        <title>Early steps in the European eel (Anguilla anguilla)-Vibrio vulnificus interaction in the gills: Role of the RtxA13 toxin.</title>
        <authorList>
            <person name="Callol A."/>
            <person name="Pajuelo D."/>
            <person name="Ebbesson L."/>
            <person name="Teles M."/>
            <person name="MacKenzie S."/>
            <person name="Amaro C."/>
        </authorList>
    </citation>
    <scope>NUCLEOTIDE SEQUENCE</scope>
</reference>
<proteinExistence type="predicted"/>
<feature type="transmembrane region" description="Helical" evidence="1">
    <location>
        <begin position="116"/>
        <end position="138"/>
    </location>
</feature>
<evidence type="ECO:0000313" key="2">
    <source>
        <dbReference type="EMBL" id="JAH94166.1"/>
    </source>
</evidence>
<feature type="transmembrane region" description="Helical" evidence="1">
    <location>
        <begin position="144"/>
        <end position="162"/>
    </location>
</feature>
<name>A0A0E9WVD0_ANGAN</name>
<dbReference type="EMBL" id="GBXM01014411">
    <property type="protein sequence ID" value="JAH94166.1"/>
    <property type="molecule type" value="Transcribed_RNA"/>
</dbReference>